<protein>
    <submittedName>
        <fullName evidence="2">Uncharacterized protein</fullName>
    </submittedName>
</protein>
<dbReference type="Proteomes" id="UP000242915">
    <property type="component" value="Unassembled WGS sequence"/>
</dbReference>
<evidence type="ECO:0000256" key="1">
    <source>
        <dbReference type="SAM" id="SignalP"/>
    </source>
</evidence>
<sequence length="130" mass="13899">MQQILMTVLVLVMLTGCAQPSLEQPKANGTYLVIDNNDAWAVVISDGKRVEEHGLVVDAIGMSTPGAVVANSYVIDTPNCGRVQWMAQHDDVVDGATSLMALNYNPALTESKCVIGEGLSSIWTVLDYSS</sequence>
<dbReference type="EMBL" id="FZOG01000001">
    <property type="protein sequence ID" value="SNR94625.1"/>
    <property type="molecule type" value="Genomic_DNA"/>
</dbReference>
<gene>
    <name evidence="2" type="ORF">SAMN05216255_1169</name>
</gene>
<feature type="chain" id="PRO_5012263565" evidence="1">
    <location>
        <begin position="19"/>
        <end position="130"/>
    </location>
</feature>
<feature type="signal peptide" evidence="1">
    <location>
        <begin position="1"/>
        <end position="18"/>
    </location>
</feature>
<organism evidence="2 3">
    <name type="scientific">Pseudomonas segetis</name>
    <dbReference type="NCBI Taxonomy" id="298908"/>
    <lineage>
        <taxon>Bacteria</taxon>
        <taxon>Pseudomonadati</taxon>
        <taxon>Pseudomonadota</taxon>
        <taxon>Gammaproteobacteria</taxon>
        <taxon>Pseudomonadales</taxon>
        <taxon>Pseudomonadaceae</taxon>
        <taxon>Pseudomonas</taxon>
    </lineage>
</organism>
<accession>A0A239AG65</accession>
<keyword evidence="1" id="KW-0732">Signal</keyword>
<evidence type="ECO:0000313" key="2">
    <source>
        <dbReference type="EMBL" id="SNR94625.1"/>
    </source>
</evidence>
<reference evidence="3" key="1">
    <citation type="submission" date="2017-06" db="EMBL/GenBank/DDBJ databases">
        <authorList>
            <person name="Varghese N."/>
            <person name="Submissions S."/>
        </authorList>
    </citation>
    <scope>NUCLEOTIDE SEQUENCE [LARGE SCALE GENOMIC DNA]</scope>
    <source>
        <strain evidence="3">CIP 108523</strain>
    </source>
</reference>
<proteinExistence type="predicted"/>
<name>A0A239AG65_9PSED</name>
<evidence type="ECO:0000313" key="3">
    <source>
        <dbReference type="Proteomes" id="UP000242915"/>
    </source>
</evidence>
<dbReference type="AlphaFoldDB" id="A0A239AG65"/>
<dbReference type="RefSeq" id="WP_089359056.1">
    <property type="nucleotide sequence ID" value="NZ_FZOG01000001.1"/>
</dbReference>
<keyword evidence="3" id="KW-1185">Reference proteome</keyword>